<dbReference type="OrthoDB" id="1430228at2759"/>
<dbReference type="Proteomes" id="UP000257109">
    <property type="component" value="Unassembled WGS sequence"/>
</dbReference>
<sequence>MRHFWPGRNSLVLTTKSDSQLVTDQVNDEYQVKDLQLIKFNKSVIQETISQPTTKATNVCPIGHRDEVPNDSLEARKLRREASKYVLIAQQLYRRGFSYPLLRCLDLDEAKYAMKEVHEGVMQDLHWWSGLGEQSNQGRFYWSILKKDCMEFVRRYDKCQQFSKLHKAPLKPLHSVMSPWPFHTWGVDILGPFPFMVGQVKFLIVAIDYFTKWVEVESITIELNDSTGKQLYVALGSRIESANKVVLRALRRRLEEAKGRWAKELLQVNIRDGCSDPNGNQQAVSKDLFLSTNPKQGGDKSKPQLAPRSLRDSTRQGVCRQSKGDLVVQHEGFLTETQKVGPNAKKSPKRQHRQQANTKLEGTLQNH</sequence>
<dbReference type="GO" id="GO:0003676">
    <property type="term" value="F:nucleic acid binding"/>
    <property type="evidence" value="ECO:0007669"/>
    <property type="project" value="InterPro"/>
</dbReference>
<organism evidence="2 3">
    <name type="scientific">Mucuna pruriens</name>
    <name type="common">Velvet bean</name>
    <name type="synonym">Dolichos pruriens</name>
    <dbReference type="NCBI Taxonomy" id="157652"/>
    <lineage>
        <taxon>Eukaryota</taxon>
        <taxon>Viridiplantae</taxon>
        <taxon>Streptophyta</taxon>
        <taxon>Embryophyta</taxon>
        <taxon>Tracheophyta</taxon>
        <taxon>Spermatophyta</taxon>
        <taxon>Magnoliopsida</taxon>
        <taxon>eudicotyledons</taxon>
        <taxon>Gunneridae</taxon>
        <taxon>Pentapetalae</taxon>
        <taxon>rosids</taxon>
        <taxon>fabids</taxon>
        <taxon>Fabales</taxon>
        <taxon>Fabaceae</taxon>
        <taxon>Papilionoideae</taxon>
        <taxon>50 kb inversion clade</taxon>
        <taxon>NPAAA clade</taxon>
        <taxon>indigoferoid/millettioid clade</taxon>
        <taxon>Phaseoleae</taxon>
        <taxon>Mucuna</taxon>
    </lineage>
</organism>
<dbReference type="PANTHER" id="PTHR47266">
    <property type="entry name" value="ENDONUCLEASE-RELATED"/>
    <property type="match status" value="1"/>
</dbReference>
<dbReference type="InterPro" id="IPR052160">
    <property type="entry name" value="Gypsy_RT_Integrase-like"/>
</dbReference>
<evidence type="ECO:0000256" key="1">
    <source>
        <dbReference type="SAM" id="MobiDB-lite"/>
    </source>
</evidence>
<dbReference type="InterPro" id="IPR036397">
    <property type="entry name" value="RNaseH_sf"/>
</dbReference>
<dbReference type="Gene3D" id="3.30.420.10">
    <property type="entry name" value="Ribonuclease H-like superfamily/Ribonuclease H"/>
    <property type="match status" value="1"/>
</dbReference>
<dbReference type="AlphaFoldDB" id="A0A371EM90"/>
<dbReference type="InterPro" id="IPR012337">
    <property type="entry name" value="RNaseH-like_sf"/>
</dbReference>
<comment type="caution">
    <text evidence="2">The sequence shown here is derived from an EMBL/GenBank/DDBJ whole genome shotgun (WGS) entry which is preliminary data.</text>
</comment>
<dbReference type="EMBL" id="QJKJ01013114">
    <property type="protein sequence ID" value="RDX67173.1"/>
    <property type="molecule type" value="Genomic_DNA"/>
</dbReference>
<feature type="region of interest" description="Disordered" evidence="1">
    <location>
        <begin position="290"/>
        <end position="367"/>
    </location>
</feature>
<evidence type="ECO:0008006" key="4">
    <source>
        <dbReference type="Google" id="ProtNLM"/>
    </source>
</evidence>
<name>A0A371EM90_MUCPR</name>
<accession>A0A371EM90</accession>
<feature type="non-terminal residue" evidence="2">
    <location>
        <position position="1"/>
    </location>
</feature>
<evidence type="ECO:0000313" key="2">
    <source>
        <dbReference type="EMBL" id="RDX67173.1"/>
    </source>
</evidence>
<protein>
    <recommendedName>
        <fullName evidence="4">Gypsy retrotransposon integrase-like protein 1</fullName>
    </recommendedName>
</protein>
<keyword evidence="3" id="KW-1185">Reference proteome</keyword>
<feature type="compositionally biased region" description="Polar residues" evidence="1">
    <location>
        <begin position="354"/>
        <end position="367"/>
    </location>
</feature>
<dbReference type="SUPFAM" id="SSF53098">
    <property type="entry name" value="Ribonuclease H-like"/>
    <property type="match status" value="1"/>
</dbReference>
<proteinExistence type="predicted"/>
<reference evidence="2" key="1">
    <citation type="submission" date="2018-05" db="EMBL/GenBank/DDBJ databases">
        <title>Draft genome of Mucuna pruriens seed.</title>
        <authorList>
            <person name="Nnadi N.E."/>
            <person name="Vos R."/>
            <person name="Hasami M.H."/>
            <person name="Devisetty U.K."/>
            <person name="Aguiy J.C."/>
        </authorList>
    </citation>
    <scope>NUCLEOTIDE SEQUENCE [LARGE SCALE GENOMIC DNA]</scope>
    <source>
        <strain evidence="2">JCA_2017</strain>
    </source>
</reference>
<evidence type="ECO:0000313" key="3">
    <source>
        <dbReference type="Proteomes" id="UP000257109"/>
    </source>
</evidence>
<dbReference type="Gene3D" id="1.10.340.70">
    <property type="match status" value="1"/>
</dbReference>
<gene>
    <name evidence="2" type="ORF">CR513_53983</name>
</gene>